<dbReference type="Proteomes" id="UP000813463">
    <property type="component" value="Chromosome 3"/>
</dbReference>
<gene>
    <name evidence="3" type="primary">LOC110804532</name>
</gene>
<dbReference type="KEGG" id="soe:110804532"/>
<dbReference type="Gene3D" id="1.25.40.10">
    <property type="entry name" value="Tetratricopeptide repeat domain"/>
    <property type="match status" value="1"/>
</dbReference>
<sequence>MSMSMSMSEPAYRSDTDNVNDELTIEEEIGGSGVEFEKLLSLFSSKDNNTVSVDSILESRDNWDALLNIGFFCKMIINPPENLSHLDQFKYFNWAISRDDFQINDSLLDGIANILTKPVLTTPKLWPETDKQWLHLSWNLVKSGGGGGGGVVTKLRNKLIKNLGEEDSNIHGIVTTRILNKLINAFGYFGDHKSGIEILNKFPDFRCNPDLNTYSGVVYCAWGCKSEDWELEFCQKMVKYLQENDSNVDNESVSWIINLYCKIDKPKLGHAIYEAAKKKTPANSVHQLIHCLSKHDETLCLAHNMLAGLDSSARENATSGLAIRMLMAGPTPEVKAFNHVIKCLCSTGNMERA</sequence>
<dbReference type="GeneID" id="110804532"/>
<keyword evidence="2" id="KW-1185">Reference proteome</keyword>
<name>A0A9R0KBS1_SPIOL</name>
<organism evidence="2 3">
    <name type="scientific">Spinacia oleracea</name>
    <name type="common">Spinach</name>
    <dbReference type="NCBI Taxonomy" id="3562"/>
    <lineage>
        <taxon>Eukaryota</taxon>
        <taxon>Viridiplantae</taxon>
        <taxon>Streptophyta</taxon>
        <taxon>Embryophyta</taxon>
        <taxon>Tracheophyta</taxon>
        <taxon>Spermatophyta</taxon>
        <taxon>Magnoliopsida</taxon>
        <taxon>eudicotyledons</taxon>
        <taxon>Gunneridae</taxon>
        <taxon>Pentapetalae</taxon>
        <taxon>Caryophyllales</taxon>
        <taxon>Chenopodiaceae</taxon>
        <taxon>Chenopodioideae</taxon>
        <taxon>Anserineae</taxon>
        <taxon>Spinacia</taxon>
    </lineage>
</organism>
<proteinExistence type="predicted"/>
<dbReference type="InterPro" id="IPR011990">
    <property type="entry name" value="TPR-like_helical_dom_sf"/>
</dbReference>
<dbReference type="PANTHER" id="PTHR47932:SF6">
    <property type="entry name" value="SMALL RIBOSOMAL SUBUNIT PROTEIN MS80 (RPPR6)"/>
    <property type="match status" value="1"/>
</dbReference>
<dbReference type="RefSeq" id="XP_021865824.1">
    <property type="nucleotide sequence ID" value="XM_022010132.1"/>
</dbReference>
<dbReference type="AlphaFoldDB" id="A0A9R0KBS1"/>
<keyword evidence="1" id="KW-0677">Repeat</keyword>
<evidence type="ECO:0000256" key="1">
    <source>
        <dbReference type="ARBA" id="ARBA00022737"/>
    </source>
</evidence>
<reference evidence="3" key="2">
    <citation type="submission" date="2025-08" db="UniProtKB">
        <authorList>
            <consortium name="RefSeq"/>
        </authorList>
    </citation>
    <scope>IDENTIFICATION</scope>
    <source>
        <tissue evidence="3">Leaf</tissue>
    </source>
</reference>
<evidence type="ECO:0000313" key="2">
    <source>
        <dbReference type="Proteomes" id="UP000813463"/>
    </source>
</evidence>
<protein>
    <submittedName>
        <fullName evidence="3">Uncharacterized protein</fullName>
    </submittedName>
</protein>
<evidence type="ECO:0000313" key="3">
    <source>
        <dbReference type="RefSeq" id="XP_021865824.1"/>
    </source>
</evidence>
<accession>A0A9R0KBS1</accession>
<dbReference type="GO" id="GO:0003729">
    <property type="term" value="F:mRNA binding"/>
    <property type="evidence" value="ECO:0007669"/>
    <property type="project" value="TreeGrafter"/>
</dbReference>
<reference evidence="2" key="1">
    <citation type="journal article" date="2021" name="Nat. Commun.">
        <title>Genomic analyses provide insights into spinach domestication and the genetic basis of agronomic traits.</title>
        <authorList>
            <person name="Cai X."/>
            <person name="Sun X."/>
            <person name="Xu C."/>
            <person name="Sun H."/>
            <person name="Wang X."/>
            <person name="Ge C."/>
            <person name="Zhang Z."/>
            <person name="Wang Q."/>
            <person name="Fei Z."/>
            <person name="Jiao C."/>
            <person name="Wang Q."/>
        </authorList>
    </citation>
    <scope>NUCLEOTIDE SEQUENCE [LARGE SCALE GENOMIC DNA]</scope>
    <source>
        <strain evidence="2">cv. Varoflay</strain>
    </source>
</reference>
<dbReference type="PANTHER" id="PTHR47932">
    <property type="entry name" value="ATPASE EXPRESSION PROTEIN 3"/>
    <property type="match status" value="1"/>
</dbReference>